<accession>A0A0N4WZB0</accession>
<name>A0A0N4WZB0_HAEPC</name>
<organism evidence="3">
    <name type="scientific">Haemonchus placei</name>
    <name type="common">Barber's pole worm</name>
    <dbReference type="NCBI Taxonomy" id="6290"/>
    <lineage>
        <taxon>Eukaryota</taxon>
        <taxon>Metazoa</taxon>
        <taxon>Ecdysozoa</taxon>
        <taxon>Nematoda</taxon>
        <taxon>Chromadorea</taxon>
        <taxon>Rhabditida</taxon>
        <taxon>Rhabditina</taxon>
        <taxon>Rhabditomorpha</taxon>
        <taxon>Strongyloidea</taxon>
        <taxon>Trichostrongylidae</taxon>
        <taxon>Haemonchus</taxon>
    </lineage>
</organism>
<dbReference type="WBParaSite" id="HPLM_0001726801-mRNA-1">
    <property type="protein sequence ID" value="HPLM_0001726801-mRNA-1"/>
    <property type="gene ID" value="HPLM_0001726801"/>
</dbReference>
<reference evidence="3" key="1">
    <citation type="submission" date="2017-02" db="UniProtKB">
        <authorList>
            <consortium name="WormBaseParasite"/>
        </authorList>
    </citation>
    <scope>IDENTIFICATION</scope>
</reference>
<keyword evidence="2" id="KW-1185">Reference proteome</keyword>
<evidence type="ECO:0000313" key="3">
    <source>
        <dbReference type="WBParaSite" id="HPLM_0001726801-mRNA-1"/>
    </source>
</evidence>
<evidence type="ECO:0000313" key="2">
    <source>
        <dbReference type="Proteomes" id="UP000268014"/>
    </source>
</evidence>
<dbReference type="EMBL" id="UZAF01019859">
    <property type="protein sequence ID" value="VDO64238.1"/>
    <property type="molecule type" value="Genomic_DNA"/>
</dbReference>
<proteinExistence type="predicted"/>
<dbReference type="Proteomes" id="UP000268014">
    <property type="component" value="Unassembled WGS sequence"/>
</dbReference>
<reference evidence="1 2" key="2">
    <citation type="submission" date="2018-11" db="EMBL/GenBank/DDBJ databases">
        <authorList>
            <consortium name="Pathogen Informatics"/>
        </authorList>
    </citation>
    <scope>NUCLEOTIDE SEQUENCE [LARGE SCALE GENOMIC DNA]</scope>
    <source>
        <strain evidence="1 2">MHpl1</strain>
    </source>
</reference>
<evidence type="ECO:0000313" key="1">
    <source>
        <dbReference type="EMBL" id="VDO64238.1"/>
    </source>
</evidence>
<dbReference type="AlphaFoldDB" id="A0A0N4WZB0"/>
<protein>
    <submittedName>
        <fullName evidence="3">Ovule protein</fullName>
    </submittedName>
</protein>
<sequence>MPHICFALFQALTKAKQPKSWPNKLFNLKRLKEDFSLSYIMPSLQGSRSWTIKSKSISFPTSPQLKTYTALGARVTDNGKNTFSFHSFSEL</sequence>
<gene>
    <name evidence="1" type="ORF">HPLM_LOCUS17260</name>
</gene>